<comment type="caution">
    <text evidence="5">The sequence shown here is derived from an EMBL/GenBank/DDBJ whole genome shotgun (WGS) entry which is preliminary data.</text>
</comment>
<dbReference type="EMBL" id="PDNA01000613">
    <property type="protein sequence ID" value="PGG94924.1"/>
    <property type="molecule type" value="Genomic_DNA"/>
</dbReference>
<dbReference type="Pfam" id="PF00385">
    <property type="entry name" value="Chromo"/>
    <property type="match status" value="1"/>
</dbReference>
<dbReference type="PANTHER" id="PTHR22812">
    <property type="entry name" value="CHROMOBOX PROTEIN"/>
    <property type="match status" value="1"/>
</dbReference>
<evidence type="ECO:0000256" key="3">
    <source>
        <dbReference type="ARBA" id="ARBA00023242"/>
    </source>
</evidence>
<comment type="subunit">
    <text evidence="2">Component of the NuA4 histone acetyltransferase complex.</text>
</comment>
<dbReference type="CDD" id="cd00024">
    <property type="entry name" value="CD_CSD"/>
    <property type="match status" value="1"/>
</dbReference>
<dbReference type="SUPFAM" id="SSF54160">
    <property type="entry name" value="Chromo domain-like"/>
    <property type="match status" value="1"/>
</dbReference>
<comment type="subcellular location">
    <subcellularLocation>
        <location evidence="1">Nucleus</location>
    </subcellularLocation>
</comment>
<keyword evidence="3" id="KW-0539">Nucleus</keyword>
<evidence type="ECO:0000313" key="6">
    <source>
        <dbReference type="Proteomes" id="UP000224634"/>
    </source>
</evidence>
<dbReference type="Proteomes" id="UP000224634">
    <property type="component" value="Unassembled WGS sequence"/>
</dbReference>
<dbReference type="InterPro" id="IPR051219">
    <property type="entry name" value="Heterochromatin_chromo-domain"/>
</dbReference>
<name>A0A2B7WEA4_POLH7</name>
<protein>
    <recommendedName>
        <fullName evidence="4">Chromo domain-containing protein</fullName>
    </recommendedName>
</protein>
<dbReference type="InterPro" id="IPR016197">
    <property type="entry name" value="Chromo-like_dom_sf"/>
</dbReference>
<dbReference type="PROSITE" id="PS50013">
    <property type="entry name" value="CHROMO_2"/>
    <property type="match status" value="1"/>
</dbReference>
<dbReference type="InterPro" id="IPR000953">
    <property type="entry name" value="Chromo/chromo_shadow_dom"/>
</dbReference>
<proteinExistence type="predicted"/>
<dbReference type="GO" id="GO:0006338">
    <property type="term" value="P:chromatin remodeling"/>
    <property type="evidence" value="ECO:0007669"/>
    <property type="project" value="UniProtKB-ARBA"/>
</dbReference>
<dbReference type="SMART" id="SM00298">
    <property type="entry name" value="CHROMO"/>
    <property type="match status" value="1"/>
</dbReference>
<accession>A0A2B7WEA4</accession>
<organism evidence="5 6">
    <name type="scientific">Polytolypa hystricis (strain UAMH7299)</name>
    <dbReference type="NCBI Taxonomy" id="1447883"/>
    <lineage>
        <taxon>Eukaryota</taxon>
        <taxon>Fungi</taxon>
        <taxon>Dikarya</taxon>
        <taxon>Ascomycota</taxon>
        <taxon>Pezizomycotina</taxon>
        <taxon>Eurotiomycetes</taxon>
        <taxon>Eurotiomycetidae</taxon>
        <taxon>Onygenales</taxon>
        <taxon>Onygenales incertae sedis</taxon>
        <taxon>Polytolypa</taxon>
    </lineage>
</organism>
<reference evidence="5 6" key="1">
    <citation type="submission" date="2017-10" db="EMBL/GenBank/DDBJ databases">
        <title>Comparative genomics in systemic dimorphic fungi from Ajellomycetaceae.</title>
        <authorList>
            <person name="Munoz J.F."/>
            <person name="Mcewen J.G."/>
            <person name="Clay O.K."/>
            <person name="Cuomo C.A."/>
        </authorList>
    </citation>
    <scope>NUCLEOTIDE SEQUENCE [LARGE SCALE GENOMIC DNA]</scope>
    <source>
        <strain evidence="5 6">UAMH7299</strain>
    </source>
</reference>
<dbReference type="Gene3D" id="2.40.50.40">
    <property type="match status" value="1"/>
</dbReference>
<gene>
    <name evidence="5" type="ORF">AJ80_10090</name>
</gene>
<dbReference type="PROSITE" id="PS00598">
    <property type="entry name" value="CHROMO_1"/>
    <property type="match status" value="1"/>
</dbReference>
<feature type="domain" description="Chromo" evidence="4">
    <location>
        <begin position="34"/>
        <end position="92"/>
    </location>
</feature>
<dbReference type="GO" id="GO:0005634">
    <property type="term" value="C:nucleus"/>
    <property type="evidence" value="ECO:0007669"/>
    <property type="project" value="UniProtKB-SubCell"/>
</dbReference>
<dbReference type="STRING" id="1447883.A0A2B7WEA4"/>
<sequence length="95" mass="11212">MQIHPTFHVSLIEKAPQNTKQYSPRVKNKELNKYKVEEILGDAVLENKQHYLVKWKGYPQLDSTWEPIKNLENAQGALQHYQKLQSQNQKERGHC</sequence>
<evidence type="ECO:0000313" key="5">
    <source>
        <dbReference type="EMBL" id="PGG94924.1"/>
    </source>
</evidence>
<evidence type="ECO:0000256" key="1">
    <source>
        <dbReference type="ARBA" id="ARBA00004123"/>
    </source>
</evidence>
<dbReference type="AlphaFoldDB" id="A0A2B7WEA4"/>
<evidence type="ECO:0000256" key="2">
    <source>
        <dbReference type="ARBA" id="ARBA00011353"/>
    </source>
</evidence>
<dbReference type="InterPro" id="IPR023779">
    <property type="entry name" value="Chromodomain_CS"/>
</dbReference>
<keyword evidence="6" id="KW-1185">Reference proteome</keyword>
<evidence type="ECO:0000259" key="4">
    <source>
        <dbReference type="PROSITE" id="PS50013"/>
    </source>
</evidence>
<dbReference type="InterPro" id="IPR023780">
    <property type="entry name" value="Chromo_domain"/>
</dbReference>
<dbReference type="OrthoDB" id="2143914at2759"/>